<dbReference type="GO" id="GO:0003697">
    <property type="term" value="F:single-stranded DNA binding"/>
    <property type="evidence" value="ECO:0007669"/>
    <property type="project" value="InterPro"/>
</dbReference>
<keyword evidence="11" id="KW-0482">Metalloprotease</keyword>
<protein>
    <recommendedName>
        <fullName evidence="14">Protein with SprT-like domain at the N terminus</fullName>
    </recommendedName>
</protein>
<dbReference type="GO" id="GO:0008270">
    <property type="term" value="F:zinc ion binding"/>
    <property type="evidence" value="ECO:0007669"/>
    <property type="project" value="UniProtKB-KW"/>
</dbReference>
<dbReference type="GO" id="GO:0031593">
    <property type="term" value="F:polyubiquitin modification-dependent protein binding"/>
    <property type="evidence" value="ECO:0007669"/>
    <property type="project" value="TreeGrafter"/>
</dbReference>
<dbReference type="GO" id="GO:0005694">
    <property type="term" value="C:chromosome"/>
    <property type="evidence" value="ECO:0007669"/>
    <property type="project" value="UniProtKB-SubCell"/>
</dbReference>
<name>A0A183V7V8_TOXCA</name>
<evidence type="ECO:0000256" key="8">
    <source>
        <dbReference type="ARBA" id="ARBA00022771"/>
    </source>
</evidence>
<evidence type="ECO:0000256" key="4">
    <source>
        <dbReference type="ARBA" id="ARBA00022454"/>
    </source>
</evidence>
<keyword evidence="10" id="KW-0862">Zinc</keyword>
<evidence type="ECO:0000256" key="5">
    <source>
        <dbReference type="ARBA" id="ARBA00022670"/>
    </source>
</evidence>
<reference evidence="19" key="1">
    <citation type="submission" date="2016-06" db="UniProtKB">
        <authorList>
            <consortium name="WormBaseParasite"/>
        </authorList>
    </citation>
    <scope>IDENTIFICATION</scope>
</reference>
<dbReference type="Pfam" id="PF10263">
    <property type="entry name" value="SprT-like"/>
    <property type="match status" value="1"/>
</dbReference>
<evidence type="ECO:0000256" key="14">
    <source>
        <dbReference type="ARBA" id="ARBA00030396"/>
    </source>
</evidence>
<keyword evidence="5" id="KW-0645">Protease</keyword>
<evidence type="ECO:0000256" key="16">
    <source>
        <dbReference type="SAM" id="MobiDB-lite"/>
    </source>
</evidence>
<evidence type="ECO:0000256" key="11">
    <source>
        <dbReference type="ARBA" id="ARBA00023049"/>
    </source>
</evidence>
<dbReference type="GO" id="GO:0006508">
    <property type="term" value="P:proteolysis"/>
    <property type="evidence" value="ECO:0007669"/>
    <property type="project" value="UniProtKB-KW"/>
</dbReference>
<dbReference type="SMART" id="SM00734">
    <property type="entry name" value="ZnF_Rad18"/>
    <property type="match status" value="1"/>
</dbReference>
<evidence type="ECO:0000313" key="18">
    <source>
        <dbReference type="Proteomes" id="UP000050794"/>
    </source>
</evidence>
<proteinExistence type="inferred from homology"/>
<keyword evidence="18" id="KW-1185">Reference proteome</keyword>
<dbReference type="GO" id="GO:0005634">
    <property type="term" value="C:nucleus"/>
    <property type="evidence" value="ECO:0007669"/>
    <property type="project" value="UniProtKB-SubCell"/>
</dbReference>
<dbReference type="Gene3D" id="3.30.160.60">
    <property type="entry name" value="Classic Zinc Finger"/>
    <property type="match status" value="1"/>
</dbReference>
<feature type="compositionally biased region" description="Basic residues" evidence="16">
    <location>
        <begin position="251"/>
        <end position="261"/>
    </location>
</feature>
<dbReference type="PANTHER" id="PTHR21220:SF0">
    <property type="entry name" value="DNA-DEPENDENT METALLOPROTEASE SPRTN"/>
    <property type="match status" value="1"/>
</dbReference>
<organism evidence="18 19">
    <name type="scientific">Toxocara canis</name>
    <name type="common">Canine roundworm</name>
    <dbReference type="NCBI Taxonomy" id="6265"/>
    <lineage>
        <taxon>Eukaryota</taxon>
        <taxon>Metazoa</taxon>
        <taxon>Ecdysozoa</taxon>
        <taxon>Nematoda</taxon>
        <taxon>Chromadorea</taxon>
        <taxon>Rhabditida</taxon>
        <taxon>Spirurina</taxon>
        <taxon>Ascaridomorpha</taxon>
        <taxon>Ascaridoidea</taxon>
        <taxon>Toxocaridae</taxon>
        <taxon>Toxocara</taxon>
    </lineage>
</organism>
<dbReference type="SMART" id="SM00731">
    <property type="entry name" value="SprT"/>
    <property type="match status" value="1"/>
</dbReference>
<evidence type="ECO:0000256" key="13">
    <source>
        <dbReference type="ARBA" id="ARBA00023242"/>
    </source>
</evidence>
<evidence type="ECO:0000256" key="10">
    <source>
        <dbReference type="ARBA" id="ARBA00022833"/>
    </source>
</evidence>
<dbReference type="FunFam" id="3.30.160.60:FF:000331">
    <property type="entry name" value="E3 ubiquitin-protein ligase RAD18"/>
    <property type="match status" value="1"/>
</dbReference>
<evidence type="ECO:0000256" key="7">
    <source>
        <dbReference type="ARBA" id="ARBA00022763"/>
    </source>
</evidence>
<dbReference type="InterPro" id="IPR006640">
    <property type="entry name" value="SprT-like_domain"/>
</dbReference>
<keyword evidence="7 15" id="KW-0227">DNA damage</keyword>
<evidence type="ECO:0000259" key="17">
    <source>
        <dbReference type="PROSITE" id="PS51908"/>
    </source>
</evidence>
<dbReference type="PANTHER" id="PTHR21220">
    <property type="entry name" value="DNA-DEPENDENT METALLOPROTEASE SPRTN"/>
    <property type="match status" value="1"/>
</dbReference>
<comment type="subcellular location">
    <subcellularLocation>
        <location evidence="2">Chromosome</location>
    </subcellularLocation>
    <subcellularLocation>
        <location evidence="1">Nucleus</location>
    </subcellularLocation>
</comment>
<feature type="compositionally biased region" description="Polar residues" evidence="16">
    <location>
        <begin position="41"/>
        <end position="50"/>
    </location>
</feature>
<keyword evidence="6" id="KW-0479">Metal-binding</keyword>
<dbReference type="AlphaFoldDB" id="A0A183V7V8"/>
<dbReference type="PROSITE" id="PS51908">
    <property type="entry name" value="ZF_UBZ4"/>
    <property type="match status" value="1"/>
</dbReference>
<feature type="region of interest" description="Disordered" evidence="16">
    <location>
        <begin position="32"/>
        <end position="51"/>
    </location>
</feature>
<feature type="region of interest" description="Disordered" evidence="16">
    <location>
        <begin position="245"/>
        <end position="280"/>
    </location>
</feature>
<evidence type="ECO:0000256" key="1">
    <source>
        <dbReference type="ARBA" id="ARBA00004123"/>
    </source>
</evidence>
<feature type="domain" description="UBZ4-type" evidence="17">
    <location>
        <begin position="400"/>
        <end position="424"/>
    </location>
</feature>
<comment type="similarity">
    <text evidence="3">Belongs to the Spartan family.</text>
</comment>
<evidence type="ECO:0000256" key="6">
    <source>
        <dbReference type="ARBA" id="ARBA00022723"/>
    </source>
</evidence>
<dbReference type="WBParaSite" id="TCNE_0001682901-mRNA-1">
    <property type="protein sequence ID" value="TCNE_0001682901-mRNA-1"/>
    <property type="gene ID" value="TCNE_0001682901"/>
</dbReference>
<dbReference type="GO" id="GO:0006281">
    <property type="term" value="P:DNA repair"/>
    <property type="evidence" value="ECO:0007669"/>
    <property type="project" value="UniProtKB-KW"/>
</dbReference>
<evidence type="ECO:0000256" key="15">
    <source>
        <dbReference type="PROSITE-ProRule" id="PRU01256"/>
    </source>
</evidence>
<evidence type="ECO:0000256" key="3">
    <source>
        <dbReference type="ARBA" id="ARBA00010724"/>
    </source>
</evidence>
<evidence type="ECO:0000256" key="9">
    <source>
        <dbReference type="ARBA" id="ARBA00022801"/>
    </source>
</evidence>
<dbReference type="Proteomes" id="UP000050794">
    <property type="component" value="Unassembled WGS sequence"/>
</dbReference>
<keyword evidence="13" id="KW-0539">Nucleus</keyword>
<dbReference type="InterPro" id="IPR006642">
    <property type="entry name" value="Rad18_UBZ4"/>
</dbReference>
<keyword evidence="9" id="KW-0378">Hydrolase</keyword>
<evidence type="ECO:0000256" key="12">
    <source>
        <dbReference type="ARBA" id="ARBA00023204"/>
    </source>
</evidence>
<sequence>LQGTGSEAMSRTISVGSGVLKQTGELGISKEKDGAVDSSVAGCSSRQANDNDAGRLESLVDPQWELIDPTPDIRALFLQFNDVFFEGKLVGCEVTWSPRMTLCAGLCRYEGRGGLCSIRLSKPLLILRPRRDLVETLLHEMIHAYLFVTVRNRDRDGHGAEFQLHMNRINARAGTRITVYHSFHAEVAKYQQHWWRCEGPCRNRRPFYGFVKRATNRAPGPYDHWWRDHQARCGGKFVKVKEPEGYENGKNKKANVKRKAGPMKGEENTKRNSPSKTKQTEITKFFTGTGHVLGEGKPNESSSTMGTNMNPVLAAALRRQQLASTAVSTSTCTVPASAPQRNDRGGCLDGANDGILGSKQSRTVGESSYSDTCATAKREVRDVVQGPSTSIFDVDDVVEMVHCPVCTELVLESDINSHLDDCLS</sequence>
<keyword evidence="12 15" id="KW-0234">DNA repair</keyword>
<feature type="compositionally biased region" description="Polar residues" evidence="16">
    <location>
        <begin position="271"/>
        <end position="280"/>
    </location>
</feature>
<dbReference type="InterPro" id="IPR044245">
    <property type="entry name" value="Spartan"/>
</dbReference>
<dbReference type="Pfam" id="PF22934">
    <property type="entry name" value="SPRTN_ZBD"/>
    <property type="match status" value="1"/>
</dbReference>
<keyword evidence="8 15" id="KW-0863">Zinc-finger</keyword>
<dbReference type="GO" id="GO:0004222">
    <property type="term" value="F:metalloendopeptidase activity"/>
    <property type="evidence" value="ECO:0007669"/>
    <property type="project" value="InterPro"/>
</dbReference>
<dbReference type="InterPro" id="IPR055220">
    <property type="entry name" value="SPRTN_ZBD"/>
</dbReference>
<keyword evidence="4" id="KW-0158">Chromosome</keyword>
<evidence type="ECO:0000313" key="19">
    <source>
        <dbReference type="WBParaSite" id="TCNE_0001682901-mRNA-1"/>
    </source>
</evidence>
<evidence type="ECO:0000256" key="2">
    <source>
        <dbReference type="ARBA" id="ARBA00004286"/>
    </source>
</evidence>
<accession>A0A183V7V8</accession>